<keyword evidence="2" id="KW-1185">Reference proteome</keyword>
<evidence type="ECO:0000313" key="2">
    <source>
        <dbReference type="Proteomes" id="UP001595767"/>
    </source>
</evidence>
<proteinExistence type="predicted"/>
<comment type="caution">
    <text evidence="1">The sequence shown here is derived from an EMBL/GenBank/DDBJ whole genome shotgun (WGS) entry which is preliminary data.</text>
</comment>
<name>A0ABV8L7P3_9NOCA</name>
<dbReference type="Gene3D" id="3.40.30.10">
    <property type="entry name" value="Glutaredoxin"/>
    <property type="match status" value="1"/>
</dbReference>
<dbReference type="InterPro" id="IPR036249">
    <property type="entry name" value="Thioredoxin-like_sf"/>
</dbReference>
<dbReference type="RefSeq" id="WP_378551310.1">
    <property type="nucleotide sequence ID" value="NZ_JBHSBA010000007.1"/>
</dbReference>
<reference evidence="2" key="1">
    <citation type="journal article" date="2019" name="Int. J. Syst. Evol. Microbiol.">
        <title>The Global Catalogue of Microorganisms (GCM) 10K type strain sequencing project: providing services to taxonomists for standard genome sequencing and annotation.</title>
        <authorList>
            <consortium name="The Broad Institute Genomics Platform"/>
            <consortium name="The Broad Institute Genome Sequencing Center for Infectious Disease"/>
            <person name="Wu L."/>
            <person name="Ma J."/>
        </authorList>
    </citation>
    <scope>NUCLEOTIDE SEQUENCE [LARGE SCALE GENOMIC DNA]</scope>
    <source>
        <strain evidence="2">CGMCC 4.7204</strain>
    </source>
</reference>
<organism evidence="1 2">
    <name type="scientific">Nocardia rhizosphaerae</name>
    <dbReference type="NCBI Taxonomy" id="1691571"/>
    <lineage>
        <taxon>Bacteria</taxon>
        <taxon>Bacillati</taxon>
        <taxon>Actinomycetota</taxon>
        <taxon>Actinomycetes</taxon>
        <taxon>Mycobacteriales</taxon>
        <taxon>Nocardiaceae</taxon>
        <taxon>Nocardia</taxon>
    </lineage>
</organism>
<dbReference type="Proteomes" id="UP001595767">
    <property type="component" value="Unassembled WGS sequence"/>
</dbReference>
<evidence type="ECO:0000313" key="1">
    <source>
        <dbReference type="EMBL" id="MFC4126327.1"/>
    </source>
</evidence>
<dbReference type="EMBL" id="JBHSBA010000007">
    <property type="protein sequence ID" value="MFC4126327.1"/>
    <property type="molecule type" value="Genomic_DNA"/>
</dbReference>
<gene>
    <name evidence="1" type="ORF">ACFOW8_15430</name>
</gene>
<accession>A0ABV8L7P3</accession>
<sequence length="67" mass="7384">MTRLKVGDQVAPEVLTAIDGRTVALGDSPRPVHLQFRRFAGCPICHLHLRSVVQRHDEILSPAAESD</sequence>
<dbReference type="SUPFAM" id="SSF52833">
    <property type="entry name" value="Thioredoxin-like"/>
    <property type="match status" value="1"/>
</dbReference>
<protein>
    <recommendedName>
        <fullName evidence="3">AhpC/TSA family protein</fullName>
    </recommendedName>
</protein>
<evidence type="ECO:0008006" key="3">
    <source>
        <dbReference type="Google" id="ProtNLM"/>
    </source>
</evidence>